<dbReference type="EMBL" id="MU128921">
    <property type="protein sequence ID" value="KAF9518959.1"/>
    <property type="molecule type" value="Genomic_DNA"/>
</dbReference>
<sequence>MRDPRDHGYRNRTGGPQSLPHPRGPSSTSYWPAPHPQPASTSVRRYGRSMPIVQRGRGALVPELSARHSEGQGSSQGQGNYQRQGGPFGDRGLQGRGGPMPVHPAGRGHGSWASAVSGSAANVLVPQQQVAAQATPYDPVIIGRLLNALSGPAPNVLMPQPQAAVSGMLYSPIPVGRWAIISLGPVPEGFQTPDVWLALYPQVIAARTECKKGKVSIQLLFKRSRPRDELKTVTIDASHAPSEHYTGLRDLEYIDQPAGTGQSFGYGKYFPQSYYQYPSQRNTQIGQSPTHTYRGTRLRSPHQVRTNILTLAGPAMPAPNVAHPKLIEISHLHQMEMMIRGQLPQVASSPIMG</sequence>
<feature type="compositionally biased region" description="Gly residues" evidence="1">
    <location>
        <begin position="86"/>
        <end position="98"/>
    </location>
</feature>
<feature type="compositionally biased region" description="Low complexity" evidence="1">
    <location>
        <begin position="71"/>
        <end position="85"/>
    </location>
</feature>
<gene>
    <name evidence="2" type="ORF">BS47DRAFT_1358588</name>
</gene>
<feature type="region of interest" description="Disordered" evidence="1">
    <location>
        <begin position="1"/>
        <end position="45"/>
    </location>
</feature>
<dbReference type="Proteomes" id="UP000886523">
    <property type="component" value="Unassembled WGS sequence"/>
</dbReference>
<name>A0A9P6B732_9AGAM</name>
<feature type="region of interest" description="Disordered" evidence="1">
    <location>
        <begin position="66"/>
        <end position="113"/>
    </location>
</feature>
<evidence type="ECO:0000313" key="2">
    <source>
        <dbReference type="EMBL" id="KAF9518959.1"/>
    </source>
</evidence>
<organism evidence="2 3">
    <name type="scientific">Hydnum rufescens UP504</name>
    <dbReference type="NCBI Taxonomy" id="1448309"/>
    <lineage>
        <taxon>Eukaryota</taxon>
        <taxon>Fungi</taxon>
        <taxon>Dikarya</taxon>
        <taxon>Basidiomycota</taxon>
        <taxon>Agaricomycotina</taxon>
        <taxon>Agaricomycetes</taxon>
        <taxon>Cantharellales</taxon>
        <taxon>Hydnaceae</taxon>
        <taxon>Hydnum</taxon>
    </lineage>
</organism>
<protein>
    <submittedName>
        <fullName evidence="2">Uncharacterized protein</fullName>
    </submittedName>
</protein>
<dbReference type="AlphaFoldDB" id="A0A9P6B732"/>
<proteinExistence type="predicted"/>
<accession>A0A9P6B732</accession>
<evidence type="ECO:0000256" key="1">
    <source>
        <dbReference type="SAM" id="MobiDB-lite"/>
    </source>
</evidence>
<comment type="caution">
    <text evidence="2">The sequence shown here is derived from an EMBL/GenBank/DDBJ whole genome shotgun (WGS) entry which is preliminary data.</text>
</comment>
<evidence type="ECO:0000313" key="3">
    <source>
        <dbReference type="Proteomes" id="UP000886523"/>
    </source>
</evidence>
<reference evidence="2" key="1">
    <citation type="journal article" date="2020" name="Nat. Commun.">
        <title>Large-scale genome sequencing of mycorrhizal fungi provides insights into the early evolution of symbiotic traits.</title>
        <authorList>
            <person name="Miyauchi S."/>
            <person name="Kiss E."/>
            <person name="Kuo A."/>
            <person name="Drula E."/>
            <person name="Kohler A."/>
            <person name="Sanchez-Garcia M."/>
            <person name="Morin E."/>
            <person name="Andreopoulos B."/>
            <person name="Barry K.W."/>
            <person name="Bonito G."/>
            <person name="Buee M."/>
            <person name="Carver A."/>
            <person name="Chen C."/>
            <person name="Cichocki N."/>
            <person name="Clum A."/>
            <person name="Culley D."/>
            <person name="Crous P.W."/>
            <person name="Fauchery L."/>
            <person name="Girlanda M."/>
            <person name="Hayes R.D."/>
            <person name="Keri Z."/>
            <person name="LaButti K."/>
            <person name="Lipzen A."/>
            <person name="Lombard V."/>
            <person name="Magnuson J."/>
            <person name="Maillard F."/>
            <person name="Murat C."/>
            <person name="Nolan M."/>
            <person name="Ohm R.A."/>
            <person name="Pangilinan J."/>
            <person name="Pereira M.F."/>
            <person name="Perotto S."/>
            <person name="Peter M."/>
            <person name="Pfister S."/>
            <person name="Riley R."/>
            <person name="Sitrit Y."/>
            <person name="Stielow J.B."/>
            <person name="Szollosi G."/>
            <person name="Zifcakova L."/>
            <person name="Stursova M."/>
            <person name="Spatafora J.W."/>
            <person name="Tedersoo L."/>
            <person name="Vaario L.M."/>
            <person name="Yamada A."/>
            <person name="Yan M."/>
            <person name="Wang P."/>
            <person name="Xu J."/>
            <person name="Bruns T."/>
            <person name="Baldrian P."/>
            <person name="Vilgalys R."/>
            <person name="Dunand C."/>
            <person name="Henrissat B."/>
            <person name="Grigoriev I.V."/>
            <person name="Hibbett D."/>
            <person name="Nagy L.G."/>
            <person name="Martin F.M."/>
        </authorList>
    </citation>
    <scope>NUCLEOTIDE SEQUENCE</scope>
    <source>
        <strain evidence="2">UP504</strain>
    </source>
</reference>
<keyword evidence="3" id="KW-1185">Reference proteome</keyword>